<dbReference type="SUPFAM" id="SSF52374">
    <property type="entry name" value="Nucleotidylyl transferase"/>
    <property type="match status" value="1"/>
</dbReference>
<evidence type="ECO:0000256" key="7">
    <source>
        <dbReference type="ARBA" id="ARBA00022917"/>
    </source>
</evidence>
<dbReference type="GO" id="GO:0004830">
    <property type="term" value="F:tryptophan-tRNA ligase activity"/>
    <property type="evidence" value="ECO:0007669"/>
    <property type="project" value="UniProtKB-EC"/>
</dbReference>
<dbReference type="FunFam" id="1.10.240.10:FF:000002">
    <property type="entry name" value="Tryptophan--tRNA ligase"/>
    <property type="match status" value="1"/>
</dbReference>
<evidence type="ECO:0000256" key="5">
    <source>
        <dbReference type="ARBA" id="ARBA00022741"/>
    </source>
</evidence>
<dbReference type="GO" id="GO:0005759">
    <property type="term" value="C:mitochondrial matrix"/>
    <property type="evidence" value="ECO:0007669"/>
    <property type="project" value="TreeGrafter"/>
</dbReference>
<name>A0A1Y2C2F0_9FUNG</name>
<keyword evidence="13" id="KW-1185">Reference proteome</keyword>
<dbReference type="GO" id="GO:0005524">
    <property type="term" value="F:ATP binding"/>
    <property type="evidence" value="ECO:0007669"/>
    <property type="project" value="UniProtKB-KW"/>
</dbReference>
<sequence>MANTVSRTVLSGIQPTGGVPHLGNYLGALANWVNLQPSAANPNDKVFYSIVDLHAITVPQDPATLRQNTKDMAIALLAVGIDPEKSVLFRQSRVHCHSELAWMLFCRTPVGWLARMHQWKTKLQTMQEQQGIAGEGTLAESTMALIQGNGSVDNGPIPDSVSSSTNVGGPCLGLLAYPVLQAADILLYRATEVPIGEDQIQHMNLTVDIAKSFNSHYKKSVFPIPKGVYSSTKKIMSLRTPTSKMSKSDISDASRINIDDSPSEIMSKIKKSTMDSTRGITYDPVNRPGVANLLRIHAAITSLREPENPEATVEGCVEAFKDYDNAQLKKAVGERIVEGLSGVRERMARLKKEPAYVEEVLKNGEEKALKVAERTMRDVKKAIGL</sequence>
<keyword evidence="6 11" id="KW-0067">ATP-binding</keyword>
<dbReference type="AlphaFoldDB" id="A0A1Y2C2F0"/>
<keyword evidence="8 11" id="KW-0030">Aminoacyl-tRNA synthetase</keyword>
<dbReference type="STRING" id="329046.A0A1Y2C2F0"/>
<evidence type="ECO:0000256" key="1">
    <source>
        <dbReference type="ARBA" id="ARBA00004173"/>
    </source>
</evidence>
<dbReference type="PANTHER" id="PTHR43766">
    <property type="entry name" value="TRYPTOPHAN--TRNA LIGASE, MITOCHONDRIAL"/>
    <property type="match status" value="1"/>
</dbReference>
<protein>
    <recommendedName>
        <fullName evidence="3">tryptophan--tRNA ligase</fullName>
        <ecNumber evidence="3">6.1.1.2</ecNumber>
    </recommendedName>
    <alternativeName>
        <fullName evidence="9">Tryptophanyl-tRNA synthetase</fullName>
    </alternativeName>
</protein>
<dbReference type="OrthoDB" id="15808at2759"/>
<comment type="catalytic activity">
    <reaction evidence="10">
        <text>tRNA(Trp) + L-tryptophan + ATP = L-tryptophyl-tRNA(Trp) + AMP + diphosphate + H(+)</text>
        <dbReference type="Rhea" id="RHEA:24080"/>
        <dbReference type="Rhea" id="RHEA-COMP:9671"/>
        <dbReference type="Rhea" id="RHEA-COMP:9705"/>
        <dbReference type="ChEBI" id="CHEBI:15378"/>
        <dbReference type="ChEBI" id="CHEBI:30616"/>
        <dbReference type="ChEBI" id="CHEBI:33019"/>
        <dbReference type="ChEBI" id="CHEBI:57912"/>
        <dbReference type="ChEBI" id="CHEBI:78442"/>
        <dbReference type="ChEBI" id="CHEBI:78535"/>
        <dbReference type="ChEBI" id="CHEBI:456215"/>
        <dbReference type="EC" id="6.1.1.2"/>
    </reaction>
</comment>
<keyword evidence="5 11" id="KW-0547">Nucleotide-binding</keyword>
<dbReference type="InterPro" id="IPR014729">
    <property type="entry name" value="Rossmann-like_a/b/a_fold"/>
</dbReference>
<dbReference type="EMBL" id="MCGO01000032">
    <property type="protein sequence ID" value="ORY41210.1"/>
    <property type="molecule type" value="Genomic_DNA"/>
</dbReference>
<keyword evidence="4 11" id="KW-0436">Ligase</keyword>
<evidence type="ECO:0000313" key="12">
    <source>
        <dbReference type="EMBL" id="ORY41210.1"/>
    </source>
</evidence>
<evidence type="ECO:0000256" key="10">
    <source>
        <dbReference type="ARBA" id="ARBA00049929"/>
    </source>
</evidence>
<dbReference type="Gene3D" id="3.40.50.620">
    <property type="entry name" value="HUPs"/>
    <property type="match status" value="1"/>
</dbReference>
<evidence type="ECO:0000256" key="6">
    <source>
        <dbReference type="ARBA" id="ARBA00022840"/>
    </source>
</evidence>
<evidence type="ECO:0000256" key="3">
    <source>
        <dbReference type="ARBA" id="ARBA00013161"/>
    </source>
</evidence>
<dbReference type="Proteomes" id="UP000193642">
    <property type="component" value="Unassembled WGS sequence"/>
</dbReference>
<dbReference type="InterPro" id="IPR024109">
    <property type="entry name" value="Trp-tRNA-ligase_bac-type"/>
</dbReference>
<dbReference type="EC" id="6.1.1.2" evidence="3"/>
<evidence type="ECO:0000256" key="9">
    <source>
        <dbReference type="ARBA" id="ARBA00030268"/>
    </source>
</evidence>
<comment type="subcellular location">
    <subcellularLocation>
        <location evidence="1">Mitochondrion</location>
    </subcellularLocation>
</comment>
<dbReference type="PANTHER" id="PTHR43766:SF1">
    <property type="entry name" value="TRYPTOPHAN--TRNA LIGASE, MITOCHONDRIAL"/>
    <property type="match status" value="1"/>
</dbReference>
<dbReference type="InterPro" id="IPR001412">
    <property type="entry name" value="aa-tRNA-synth_I_CS"/>
</dbReference>
<dbReference type="InterPro" id="IPR002306">
    <property type="entry name" value="Trp-tRNA-ligase"/>
</dbReference>
<dbReference type="InterPro" id="IPR050203">
    <property type="entry name" value="Trp-tRNA_synthetase"/>
</dbReference>
<evidence type="ECO:0000313" key="13">
    <source>
        <dbReference type="Proteomes" id="UP000193642"/>
    </source>
</evidence>
<reference evidence="12 13" key="1">
    <citation type="submission" date="2016-07" db="EMBL/GenBank/DDBJ databases">
        <title>Pervasive Adenine N6-methylation of Active Genes in Fungi.</title>
        <authorList>
            <consortium name="DOE Joint Genome Institute"/>
            <person name="Mondo S.J."/>
            <person name="Dannebaum R.O."/>
            <person name="Kuo R.C."/>
            <person name="Labutti K."/>
            <person name="Haridas S."/>
            <person name="Kuo A."/>
            <person name="Salamov A."/>
            <person name="Ahrendt S.R."/>
            <person name="Lipzen A."/>
            <person name="Sullivan W."/>
            <person name="Andreopoulos W.B."/>
            <person name="Clum A."/>
            <person name="Lindquist E."/>
            <person name="Daum C."/>
            <person name="Ramamoorthy G.K."/>
            <person name="Gryganskyi A."/>
            <person name="Culley D."/>
            <person name="Magnuson J.K."/>
            <person name="James T.Y."/>
            <person name="O'Malley M.A."/>
            <person name="Stajich J.E."/>
            <person name="Spatafora J.W."/>
            <person name="Visel A."/>
            <person name="Grigoriev I.V."/>
        </authorList>
    </citation>
    <scope>NUCLEOTIDE SEQUENCE [LARGE SCALE GENOMIC DNA]</scope>
    <source>
        <strain evidence="12 13">JEL800</strain>
    </source>
</reference>
<dbReference type="Pfam" id="PF00579">
    <property type="entry name" value="tRNA-synt_1b"/>
    <property type="match status" value="2"/>
</dbReference>
<evidence type="ECO:0000256" key="4">
    <source>
        <dbReference type="ARBA" id="ARBA00022598"/>
    </source>
</evidence>
<organism evidence="12 13">
    <name type="scientific">Rhizoclosmatium globosum</name>
    <dbReference type="NCBI Taxonomy" id="329046"/>
    <lineage>
        <taxon>Eukaryota</taxon>
        <taxon>Fungi</taxon>
        <taxon>Fungi incertae sedis</taxon>
        <taxon>Chytridiomycota</taxon>
        <taxon>Chytridiomycota incertae sedis</taxon>
        <taxon>Chytridiomycetes</taxon>
        <taxon>Chytridiales</taxon>
        <taxon>Chytriomycetaceae</taxon>
        <taxon>Rhizoclosmatium</taxon>
    </lineage>
</organism>
<gene>
    <name evidence="12" type="ORF">BCR33DRAFT_680904</name>
</gene>
<dbReference type="Gene3D" id="1.10.240.10">
    <property type="entry name" value="Tyrosyl-Transfer RNA Synthetase"/>
    <property type="match status" value="1"/>
</dbReference>
<evidence type="ECO:0000256" key="8">
    <source>
        <dbReference type="ARBA" id="ARBA00023146"/>
    </source>
</evidence>
<keyword evidence="7 11" id="KW-0648">Protein biosynthesis</keyword>
<dbReference type="InterPro" id="IPR002305">
    <property type="entry name" value="aa-tRNA-synth_Ic"/>
</dbReference>
<dbReference type="PRINTS" id="PR01039">
    <property type="entry name" value="TRNASYNTHTRP"/>
</dbReference>
<accession>A0A1Y2C2F0</accession>
<evidence type="ECO:0000256" key="2">
    <source>
        <dbReference type="ARBA" id="ARBA00005594"/>
    </source>
</evidence>
<comment type="similarity">
    <text evidence="2 11">Belongs to the class-I aminoacyl-tRNA synthetase family.</text>
</comment>
<proteinExistence type="inferred from homology"/>
<dbReference type="CDD" id="cd00806">
    <property type="entry name" value="TrpRS_core"/>
    <property type="match status" value="1"/>
</dbReference>
<feature type="non-terminal residue" evidence="12">
    <location>
        <position position="385"/>
    </location>
</feature>
<dbReference type="PROSITE" id="PS00178">
    <property type="entry name" value="AA_TRNA_LIGASE_I"/>
    <property type="match status" value="1"/>
</dbReference>
<evidence type="ECO:0000256" key="11">
    <source>
        <dbReference type="RuleBase" id="RU363036"/>
    </source>
</evidence>
<dbReference type="GO" id="GO:0070183">
    <property type="term" value="P:mitochondrial tryptophanyl-tRNA aminoacylation"/>
    <property type="evidence" value="ECO:0007669"/>
    <property type="project" value="EnsemblFungi"/>
</dbReference>
<dbReference type="NCBIfam" id="TIGR00233">
    <property type="entry name" value="trpS"/>
    <property type="match status" value="1"/>
</dbReference>
<comment type="caution">
    <text evidence="12">The sequence shown here is derived from an EMBL/GenBank/DDBJ whole genome shotgun (WGS) entry which is preliminary data.</text>
</comment>
<dbReference type="HAMAP" id="MF_00140_B">
    <property type="entry name" value="Trp_tRNA_synth_B"/>
    <property type="match status" value="1"/>
</dbReference>